<organism evidence="2 3">
    <name type="scientific">Hymenobacter sediminicola</name>
    <dbReference type="NCBI Taxonomy" id="2761579"/>
    <lineage>
        <taxon>Bacteria</taxon>
        <taxon>Pseudomonadati</taxon>
        <taxon>Bacteroidota</taxon>
        <taxon>Cytophagia</taxon>
        <taxon>Cytophagales</taxon>
        <taxon>Hymenobacteraceae</taxon>
        <taxon>Hymenobacter</taxon>
    </lineage>
</organism>
<dbReference type="KEGG" id="hsk:H4317_17720"/>
<feature type="transmembrane region" description="Helical" evidence="1">
    <location>
        <begin position="99"/>
        <end position="121"/>
    </location>
</feature>
<dbReference type="AlphaFoldDB" id="A0A7G7W6G7"/>
<dbReference type="Proteomes" id="UP000515489">
    <property type="component" value="Chromosome"/>
</dbReference>
<evidence type="ECO:0000256" key="1">
    <source>
        <dbReference type="SAM" id="Phobius"/>
    </source>
</evidence>
<sequence length="135" mass="15232">MLRFFRNLLLLGLLLYGTLYLLNARYGTDVVHPLAAYIMGYFALLTAIIYWVTARMVKASPDNFMAAYFGSMVLRMLLSMGIVLVYLYKGGAHEGMGTYTFLGAFFIGYFLFTGFEVWSVLTNLRPFSKPGESSL</sequence>
<accession>A0A7G7W6G7</accession>
<dbReference type="EMBL" id="CP060202">
    <property type="protein sequence ID" value="QNH61960.1"/>
    <property type="molecule type" value="Genomic_DNA"/>
</dbReference>
<keyword evidence="1" id="KW-0812">Transmembrane</keyword>
<protein>
    <submittedName>
        <fullName evidence="2">Uncharacterized protein</fullName>
    </submittedName>
</protein>
<keyword evidence="3" id="KW-1185">Reference proteome</keyword>
<feature type="transmembrane region" description="Helical" evidence="1">
    <location>
        <begin position="34"/>
        <end position="53"/>
    </location>
</feature>
<keyword evidence="1" id="KW-0472">Membrane</keyword>
<name>A0A7G7W6G7_9BACT</name>
<reference evidence="2 3" key="1">
    <citation type="submission" date="2020-08" db="EMBL/GenBank/DDBJ databases">
        <title>Hymenobacter sp. S2-20-2 genome sequencing.</title>
        <authorList>
            <person name="Jin L."/>
        </authorList>
    </citation>
    <scope>NUCLEOTIDE SEQUENCE [LARGE SCALE GENOMIC DNA]</scope>
    <source>
        <strain evidence="2 3">S2-20-2</strain>
    </source>
</reference>
<gene>
    <name evidence="2" type="ORF">H4317_17720</name>
</gene>
<proteinExistence type="predicted"/>
<evidence type="ECO:0000313" key="2">
    <source>
        <dbReference type="EMBL" id="QNH61960.1"/>
    </source>
</evidence>
<keyword evidence="1" id="KW-1133">Transmembrane helix</keyword>
<dbReference type="RefSeq" id="WP_185887880.1">
    <property type="nucleotide sequence ID" value="NZ_CP060202.1"/>
</dbReference>
<evidence type="ECO:0000313" key="3">
    <source>
        <dbReference type="Proteomes" id="UP000515489"/>
    </source>
</evidence>
<feature type="transmembrane region" description="Helical" evidence="1">
    <location>
        <begin position="65"/>
        <end position="87"/>
    </location>
</feature>